<dbReference type="SUPFAM" id="SSF56672">
    <property type="entry name" value="DNA/RNA polymerases"/>
    <property type="match status" value="1"/>
</dbReference>
<organism evidence="2 3">
    <name type="scientific">Riccia sorocarpa</name>
    <dbReference type="NCBI Taxonomy" id="122646"/>
    <lineage>
        <taxon>Eukaryota</taxon>
        <taxon>Viridiplantae</taxon>
        <taxon>Streptophyta</taxon>
        <taxon>Embryophyta</taxon>
        <taxon>Marchantiophyta</taxon>
        <taxon>Marchantiopsida</taxon>
        <taxon>Marchantiidae</taxon>
        <taxon>Marchantiales</taxon>
        <taxon>Ricciaceae</taxon>
        <taxon>Riccia</taxon>
    </lineage>
</organism>
<gene>
    <name evidence="2" type="ORF">R1sor_019525</name>
</gene>
<name>A0ABD3ICS2_9MARC</name>
<reference evidence="2 3" key="1">
    <citation type="submission" date="2024-09" db="EMBL/GenBank/DDBJ databases">
        <title>Chromosome-scale assembly of Riccia sorocarpa.</title>
        <authorList>
            <person name="Paukszto L."/>
        </authorList>
    </citation>
    <scope>NUCLEOTIDE SEQUENCE [LARGE SCALE GENOMIC DNA]</scope>
    <source>
        <strain evidence="2">LP-2024</strain>
        <tissue evidence="2">Aerial parts of the thallus</tissue>
    </source>
</reference>
<protein>
    <recommendedName>
        <fullName evidence="1">Reverse transcriptase domain-containing protein</fullName>
    </recommendedName>
</protein>
<keyword evidence="3" id="KW-1185">Reference proteome</keyword>
<evidence type="ECO:0000313" key="2">
    <source>
        <dbReference type="EMBL" id="KAL3701503.1"/>
    </source>
</evidence>
<comment type="caution">
    <text evidence="2">The sequence shown here is derived from an EMBL/GenBank/DDBJ whole genome shotgun (WGS) entry which is preliminary data.</text>
</comment>
<dbReference type="InterPro" id="IPR000477">
    <property type="entry name" value="RT_dom"/>
</dbReference>
<dbReference type="PROSITE" id="PS50878">
    <property type="entry name" value="RT_POL"/>
    <property type="match status" value="1"/>
</dbReference>
<evidence type="ECO:0000313" key="3">
    <source>
        <dbReference type="Proteomes" id="UP001633002"/>
    </source>
</evidence>
<evidence type="ECO:0000259" key="1">
    <source>
        <dbReference type="PROSITE" id="PS50878"/>
    </source>
</evidence>
<dbReference type="AlphaFoldDB" id="A0ABD3ICS2"/>
<proteinExistence type="predicted"/>
<dbReference type="EMBL" id="JBJQOH010000001">
    <property type="protein sequence ID" value="KAL3701503.1"/>
    <property type="molecule type" value="Genomic_DNA"/>
</dbReference>
<accession>A0ABD3ICS2</accession>
<feature type="domain" description="Reverse transcriptase" evidence="1">
    <location>
        <begin position="163"/>
        <end position="484"/>
    </location>
</feature>
<sequence>MCHLDLKNPEVLRKIRDVWKEELESVRDERRRWAQGWTRVKSVLKEARKDRDKKKREEGALAEELAWRRDNLTNDLTAAEVDTLAALEKRAKEQDLHEAKIWRIRSRERWLSVDEAPTRYFFTKLRAKWAQEAVEALEVNGDEVTDHEDILSEIHKFYAELFQAEAETEERRAAQEEVVGLITKRLSPADSNHLSRMPDKEEIEGVVFKMKTDKASGADGLTIEVMKISWEWLGEDCVRMIQTVWTKKRILKTDCEGLIRLVLPQLVDVQQTGFVMGRKITDNILSVKIGQEWAEWSSQQALFVKLDFIKAYDRVDHAFLWRTLECQGFDQEFISLVQGITREGLAQVHVNAAFTKEIKVSRGVRQGCPLAPLLYALYTHAFMSLLCKANRENRIGGLFIQPGAALGHQLFADDTGICIKTREEDFEELKKVLMQYELASGAKINLAKSLIMPLGAVATPQWVAGTGCVVAGPGDSFKYLGVRIGVQLAEGVRFQAIIIRMKEKIFRWENALLSWRARALLIKHVLSQIPTPKHLGGLGFLSFESRAKALQMRHVSDLLEGEGPEWVLMAHQMIAVKVLMGPHKLEKRWWGTGEAMLLLPALRFPEAQTLDRLLQNPGMLLLVYEYTWLIWKERNAFVFYAKLAVADAKEMIKLTMASANVVISKLSGRNAMSTEGAIRVFLDKAEVELSKAKERQAQVRVILDEIDGWDSGSEILVFYQALKRGIPKLAFPRILRMKRKALTQEVRK</sequence>
<dbReference type="Pfam" id="PF00078">
    <property type="entry name" value="RVT_1"/>
    <property type="match status" value="1"/>
</dbReference>
<dbReference type="InterPro" id="IPR043502">
    <property type="entry name" value="DNA/RNA_pol_sf"/>
</dbReference>
<dbReference type="PANTHER" id="PTHR19446">
    <property type="entry name" value="REVERSE TRANSCRIPTASES"/>
    <property type="match status" value="1"/>
</dbReference>
<dbReference type="CDD" id="cd01650">
    <property type="entry name" value="RT_nLTR_like"/>
    <property type="match status" value="1"/>
</dbReference>
<dbReference type="Proteomes" id="UP001633002">
    <property type="component" value="Unassembled WGS sequence"/>
</dbReference>